<comment type="caution">
    <text evidence="2">The sequence shown here is derived from an EMBL/GenBank/DDBJ whole genome shotgun (WGS) entry which is preliminary data.</text>
</comment>
<feature type="transmembrane region" description="Helical" evidence="1">
    <location>
        <begin position="37"/>
        <end position="56"/>
    </location>
</feature>
<dbReference type="Pfam" id="PF13826">
    <property type="entry name" value="Monooxy_af470-like"/>
    <property type="match status" value="1"/>
</dbReference>
<evidence type="ECO:0000256" key="1">
    <source>
        <dbReference type="SAM" id="Phobius"/>
    </source>
</evidence>
<name>A0AAN7W7N8_9PEZI</name>
<dbReference type="EMBL" id="JAVRQU010000005">
    <property type="protein sequence ID" value="KAK5702567.1"/>
    <property type="molecule type" value="Genomic_DNA"/>
</dbReference>
<keyword evidence="1" id="KW-0472">Membrane</keyword>
<dbReference type="InterPro" id="IPR011008">
    <property type="entry name" value="Dimeric_a/b-barrel"/>
</dbReference>
<reference evidence="2" key="1">
    <citation type="submission" date="2023-08" db="EMBL/GenBank/DDBJ databases">
        <title>Black Yeasts Isolated from many extreme environments.</title>
        <authorList>
            <person name="Coleine C."/>
            <person name="Stajich J.E."/>
            <person name="Selbmann L."/>
        </authorList>
    </citation>
    <scope>NUCLEOTIDE SEQUENCE</scope>
    <source>
        <strain evidence="2">CCFEE 5810</strain>
    </source>
</reference>
<evidence type="ECO:0000313" key="2">
    <source>
        <dbReference type="EMBL" id="KAK5702567.1"/>
    </source>
</evidence>
<proteinExistence type="predicted"/>
<dbReference type="InterPro" id="IPR025444">
    <property type="entry name" value="Monooxy_af470"/>
</dbReference>
<keyword evidence="1" id="KW-0812">Transmembrane</keyword>
<organism evidence="2 3">
    <name type="scientific">Elasticomyces elasticus</name>
    <dbReference type="NCBI Taxonomy" id="574655"/>
    <lineage>
        <taxon>Eukaryota</taxon>
        <taxon>Fungi</taxon>
        <taxon>Dikarya</taxon>
        <taxon>Ascomycota</taxon>
        <taxon>Pezizomycotina</taxon>
        <taxon>Dothideomycetes</taxon>
        <taxon>Dothideomycetidae</taxon>
        <taxon>Mycosphaerellales</taxon>
        <taxon>Teratosphaeriaceae</taxon>
        <taxon>Elasticomyces</taxon>
    </lineage>
</organism>
<evidence type="ECO:0000313" key="3">
    <source>
        <dbReference type="Proteomes" id="UP001310594"/>
    </source>
</evidence>
<dbReference type="AlphaFoldDB" id="A0AAN7W7N8"/>
<gene>
    <name evidence="2" type="ORF">LTR97_003512</name>
</gene>
<feature type="transmembrane region" description="Helical" evidence="1">
    <location>
        <begin position="62"/>
        <end position="84"/>
    </location>
</feature>
<keyword evidence="1" id="KW-1133">Transmembrane helix</keyword>
<dbReference type="SUPFAM" id="SSF54909">
    <property type="entry name" value="Dimeric alpha+beta barrel"/>
    <property type="match status" value="1"/>
</dbReference>
<sequence length="295" mass="32505">MAVGKEFVGLVPPKDQQPPADYNNAPAGFHNMVRNQLTITTWLCLGAIAQGILFLAVGRLALAPAVLVVAYKALLTYAQVVGWVRNPLMDDVIMKKFSAQIPDASGHYGSKPADNDIVVFLIGARSHHPLGIFGPGFKELGDYFDSMAKNLDKHSEEFGFLGMTAWANTGDSKTCPEILSVGYFRNVEGLHKFAHSEHHMGGWNWWNKDVAKMPYISIYHEIYHAPPGNWESIYVNSRATGVNSIKSRFTDEETGQTKWASPIVDASRGLLKTSAGRMSRSQADVHEKLGIADPY</sequence>
<accession>A0AAN7W7N8</accession>
<evidence type="ECO:0008006" key="4">
    <source>
        <dbReference type="Google" id="ProtNLM"/>
    </source>
</evidence>
<dbReference type="Proteomes" id="UP001310594">
    <property type="component" value="Unassembled WGS sequence"/>
</dbReference>
<protein>
    <recommendedName>
        <fullName evidence="4">Monooxygenase</fullName>
    </recommendedName>
</protein>